<evidence type="ECO:0000256" key="4">
    <source>
        <dbReference type="SAM" id="Phobius"/>
    </source>
</evidence>
<protein>
    <submittedName>
        <fullName evidence="6">Monocarboxylate permease</fullName>
    </submittedName>
</protein>
<comment type="similarity">
    <text evidence="2">Belongs to the major facilitator superfamily. Monocarboxylate porter (TC 2.A.1.13) family.</text>
</comment>
<keyword evidence="4" id="KW-0812">Transmembrane</keyword>
<feature type="transmembrane region" description="Helical" evidence="4">
    <location>
        <begin position="294"/>
        <end position="316"/>
    </location>
</feature>
<reference evidence="6" key="1">
    <citation type="submission" date="2020-05" db="EMBL/GenBank/DDBJ databases">
        <title>Mycena genomes resolve the evolution of fungal bioluminescence.</title>
        <authorList>
            <person name="Tsai I.J."/>
        </authorList>
    </citation>
    <scope>NUCLEOTIDE SEQUENCE</scope>
    <source>
        <strain evidence="6">CCC161011</strain>
    </source>
</reference>
<keyword evidence="4" id="KW-0472">Membrane</keyword>
<dbReference type="EMBL" id="JACAZI010000001">
    <property type="protein sequence ID" value="KAF7371514.1"/>
    <property type="molecule type" value="Genomic_DNA"/>
</dbReference>
<dbReference type="Gene3D" id="1.20.1250.20">
    <property type="entry name" value="MFS general substrate transporter like domains"/>
    <property type="match status" value="2"/>
</dbReference>
<name>A0A8H7DDJ2_9AGAR</name>
<feature type="transmembrane region" description="Helical" evidence="4">
    <location>
        <begin position="258"/>
        <end position="282"/>
    </location>
</feature>
<dbReference type="AlphaFoldDB" id="A0A8H7DDJ2"/>
<evidence type="ECO:0000259" key="5">
    <source>
        <dbReference type="PROSITE" id="PS50850"/>
    </source>
</evidence>
<evidence type="ECO:0000256" key="2">
    <source>
        <dbReference type="ARBA" id="ARBA00006727"/>
    </source>
</evidence>
<dbReference type="Pfam" id="PF07690">
    <property type="entry name" value="MFS_1"/>
    <property type="match status" value="1"/>
</dbReference>
<feature type="transmembrane region" description="Helical" evidence="4">
    <location>
        <begin position="323"/>
        <end position="342"/>
    </location>
</feature>
<dbReference type="PANTHER" id="PTHR11360:SF234">
    <property type="entry name" value="MFS-TYPE TRANSPORTER DBAD-RELATED"/>
    <property type="match status" value="1"/>
</dbReference>
<dbReference type="InterPro" id="IPR011701">
    <property type="entry name" value="MFS"/>
</dbReference>
<dbReference type="InterPro" id="IPR050327">
    <property type="entry name" value="Proton-linked_MCT"/>
</dbReference>
<dbReference type="SUPFAM" id="SSF103473">
    <property type="entry name" value="MFS general substrate transporter"/>
    <property type="match status" value="1"/>
</dbReference>
<evidence type="ECO:0000313" key="6">
    <source>
        <dbReference type="EMBL" id="KAF7371514.1"/>
    </source>
</evidence>
<feature type="transmembrane region" description="Helical" evidence="4">
    <location>
        <begin position="156"/>
        <end position="178"/>
    </location>
</feature>
<proteinExistence type="inferred from homology"/>
<gene>
    <name evidence="6" type="ORF">MVEN_00006200</name>
</gene>
<feature type="domain" description="Major facilitator superfamily (MFS) profile" evidence="5">
    <location>
        <begin position="259"/>
        <end position="522"/>
    </location>
</feature>
<dbReference type="InterPro" id="IPR020846">
    <property type="entry name" value="MFS_dom"/>
</dbReference>
<feature type="transmembrane region" description="Helical" evidence="4">
    <location>
        <begin position="216"/>
        <end position="237"/>
    </location>
</feature>
<evidence type="ECO:0000313" key="7">
    <source>
        <dbReference type="Proteomes" id="UP000620124"/>
    </source>
</evidence>
<feature type="region of interest" description="Disordered" evidence="3">
    <location>
        <begin position="1"/>
        <end position="39"/>
    </location>
</feature>
<evidence type="ECO:0000256" key="3">
    <source>
        <dbReference type="SAM" id="MobiDB-lite"/>
    </source>
</evidence>
<feature type="transmembrane region" description="Helical" evidence="4">
    <location>
        <begin position="129"/>
        <end position="150"/>
    </location>
</feature>
<dbReference type="InterPro" id="IPR036259">
    <property type="entry name" value="MFS_trans_sf"/>
</dbReference>
<evidence type="ECO:0000256" key="1">
    <source>
        <dbReference type="ARBA" id="ARBA00004141"/>
    </source>
</evidence>
<comment type="subcellular location">
    <subcellularLocation>
        <location evidence="1">Membrane</location>
        <topology evidence="1">Multi-pass membrane protein</topology>
    </subcellularLocation>
</comment>
<feature type="transmembrane region" description="Helical" evidence="4">
    <location>
        <begin position="354"/>
        <end position="373"/>
    </location>
</feature>
<comment type="caution">
    <text evidence="6">The sequence shown here is derived from an EMBL/GenBank/DDBJ whole genome shotgun (WGS) entry which is preliminary data.</text>
</comment>
<feature type="transmembrane region" description="Helical" evidence="4">
    <location>
        <begin position="185"/>
        <end position="204"/>
    </location>
</feature>
<dbReference type="Proteomes" id="UP000620124">
    <property type="component" value="Unassembled WGS sequence"/>
</dbReference>
<keyword evidence="7" id="KW-1185">Reference proteome</keyword>
<dbReference type="GO" id="GO:0016020">
    <property type="term" value="C:membrane"/>
    <property type="evidence" value="ECO:0007669"/>
    <property type="project" value="UniProtKB-SubCell"/>
</dbReference>
<feature type="transmembrane region" description="Helical" evidence="4">
    <location>
        <begin position="57"/>
        <end position="78"/>
    </location>
</feature>
<keyword evidence="4" id="KW-1133">Transmembrane helix</keyword>
<dbReference type="PANTHER" id="PTHR11360">
    <property type="entry name" value="MONOCARBOXYLATE TRANSPORTER"/>
    <property type="match status" value="1"/>
</dbReference>
<dbReference type="PROSITE" id="PS50850">
    <property type="entry name" value="MFS"/>
    <property type="match status" value="1"/>
</dbReference>
<sequence length="522" mass="56521">MELPSDVASLPPPYSDKGPVTNNQDPDEKEEEKVISSPSNATCPVNTEEFPDGGFRAWAVVFGVFWIFFSTVGCISSWGVFQVYYQQVMLPSSSASDIAWIGSVQRCILFLPGLLVGRLVDYGFFRIPFVVGSILMIAGTFLISVCRLYWHFLLCQGFMIGVGCGLTYAPSATVLTHWWNKRRGLAFGVASGGSAVGGIFFPIALRELFPRVGFTWTLRIMGFIMIFTLGMANLCLVRRLPANKVYRKMFALHVLRRPAFSVFSLSCFIVSFGVFTVGGYIASSAVSYGISSNFAFYLVAMHNGALLLGSIVLGFFGDRLGAMNVLIPTLSVVGVLTIVWPFCDTIASLTVLSILYGFLFGAFNALGLIPVAAMGDIGDLGLRLGIINTVLGIGGLCGPPLGGPPHRNEPPIQGSRVLRRWRGFSGNYAVYLGTVPGGAQALGKILNERACYSASSQKQSMCLAFDTIIGAFRAQAIRSSIRRESSESLSHVLGRRNLLYPVLPGKILNVGVSQWTVLKCVP</sequence>
<dbReference type="GO" id="GO:0022857">
    <property type="term" value="F:transmembrane transporter activity"/>
    <property type="evidence" value="ECO:0007669"/>
    <property type="project" value="InterPro"/>
</dbReference>
<accession>A0A8H7DDJ2</accession>
<organism evidence="6 7">
    <name type="scientific">Mycena venus</name>
    <dbReference type="NCBI Taxonomy" id="2733690"/>
    <lineage>
        <taxon>Eukaryota</taxon>
        <taxon>Fungi</taxon>
        <taxon>Dikarya</taxon>
        <taxon>Basidiomycota</taxon>
        <taxon>Agaricomycotina</taxon>
        <taxon>Agaricomycetes</taxon>
        <taxon>Agaricomycetidae</taxon>
        <taxon>Agaricales</taxon>
        <taxon>Marasmiineae</taxon>
        <taxon>Mycenaceae</taxon>
        <taxon>Mycena</taxon>
    </lineage>
</organism>
<dbReference type="OrthoDB" id="3004042at2759"/>